<keyword evidence="2" id="KW-1185">Reference proteome</keyword>
<organism evidence="1 2">
    <name type="scientific">Bauhinia variegata</name>
    <name type="common">Purple orchid tree</name>
    <name type="synonym">Phanera variegata</name>
    <dbReference type="NCBI Taxonomy" id="167791"/>
    <lineage>
        <taxon>Eukaryota</taxon>
        <taxon>Viridiplantae</taxon>
        <taxon>Streptophyta</taxon>
        <taxon>Embryophyta</taxon>
        <taxon>Tracheophyta</taxon>
        <taxon>Spermatophyta</taxon>
        <taxon>Magnoliopsida</taxon>
        <taxon>eudicotyledons</taxon>
        <taxon>Gunneridae</taxon>
        <taxon>Pentapetalae</taxon>
        <taxon>rosids</taxon>
        <taxon>fabids</taxon>
        <taxon>Fabales</taxon>
        <taxon>Fabaceae</taxon>
        <taxon>Cercidoideae</taxon>
        <taxon>Cercideae</taxon>
        <taxon>Bauhiniinae</taxon>
        <taxon>Bauhinia</taxon>
    </lineage>
</organism>
<evidence type="ECO:0000313" key="1">
    <source>
        <dbReference type="EMBL" id="KAI4328271.1"/>
    </source>
</evidence>
<sequence>MDEPAKKRQKLVAKSTIKTEIKDLPDDLVIEILCRLPHHKYVFQCKCISKRFFSLITRPCFIHRFVTHLSSKMEKQKQPWAFIYVKFLEKLVRGPSRFLCDSPRLKTMSQYSDEFKSRRFSLEFLPPYKDLRDDDQEPITIIRTFNDLILCCVEKFDRSESTYYICNPQTEQWVALPPTPPLPPETKCHEVEFICRPYYYKEQGRVIVNSHFKFKVLRFLGFFSSEKLKLQVFSSKTGRWDMFSKSVPPYDPNSIITRSLICKKKRMIIVKCDPPNNRSFSVIFFNRGFKQRFRRVNFPGSRYCISPFHSVMHLSSQQRSLHVVQICMNIVDNQPNYGVPVLRVWKFDDRVARWELRHKVSFRNIASQDKWISNNYLKKWTFILREHEEVHFRLPITLGFHPSNDNFLYLNLNCPKPMGFYDMKNRSLNFVSETWCCPSLIGNKVYDTRWSAVSEIVLPLWPTPIPQISQATTQPEQTLK</sequence>
<dbReference type="EMBL" id="CM039433">
    <property type="protein sequence ID" value="KAI4328271.1"/>
    <property type="molecule type" value="Genomic_DNA"/>
</dbReference>
<reference evidence="1 2" key="1">
    <citation type="journal article" date="2022" name="DNA Res.">
        <title>Chromosomal-level genome assembly of the orchid tree Bauhinia variegata (Leguminosae; Cercidoideae) supports the allotetraploid origin hypothesis of Bauhinia.</title>
        <authorList>
            <person name="Zhong Y."/>
            <person name="Chen Y."/>
            <person name="Zheng D."/>
            <person name="Pang J."/>
            <person name="Liu Y."/>
            <person name="Luo S."/>
            <person name="Meng S."/>
            <person name="Qian L."/>
            <person name="Wei D."/>
            <person name="Dai S."/>
            <person name="Zhou R."/>
        </authorList>
    </citation>
    <scope>NUCLEOTIDE SEQUENCE [LARGE SCALE GENOMIC DNA]</scope>
    <source>
        <strain evidence="1">BV-YZ2020</strain>
    </source>
</reference>
<proteinExistence type="predicted"/>
<dbReference type="Proteomes" id="UP000828941">
    <property type="component" value="Chromosome 8"/>
</dbReference>
<accession>A0ACB9MX65</accession>
<comment type="caution">
    <text evidence="1">The sequence shown here is derived from an EMBL/GenBank/DDBJ whole genome shotgun (WGS) entry which is preliminary data.</text>
</comment>
<evidence type="ECO:0000313" key="2">
    <source>
        <dbReference type="Proteomes" id="UP000828941"/>
    </source>
</evidence>
<protein>
    <submittedName>
        <fullName evidence="1">Uncharacterized protein</fullName>
    </submittedName>
</protein>
<gene>
    <name evidence="1" type="ORF">L6164_020638</name>
</gene>
<name>A0ACB9MX65_BAUVA</name>